<gene>
    <name evidence="4" type="ORF">L0P92_32820</name>
</gene>
<keyword evidence="1" id="KW-1188">Viral release from host cell</keyword>
<dbReference type="InterPro" id="IPR010090">
    <property type="entry name" value="Phage_tape_meas"/>
</dbReference>
<protein>
    <submittedName>
        <fullName evidence="4">Phage tail tape measure protein</fullName>
    </submittedName>
</protein>
<feature type="domain" description="Phage tail tape measure protein" evidence="3">
    <location>
        <begin position="210"/>
        <end position="411"/>
    </location>
</feature>
<name>A0A9X1TPZ2_STRM4</name>
<dbReference type="RefSeq" id="WP_234766701.1">
    <property type="nucleotide sequence ID" value="NZ_JAKEIP010000203.1"/>
</dbReference>
<evidence type="ECO:0000256" key="2">
    <source>
        <dbReference type="SAM" id="MobiDB-lite"/>
    </source>
</evidence>
<sequence length="1732" mass="179946">MVAWSLSVALTGNGDGLVRTLNRSRREARDLSRELAAVRREVGRLGAGDRSLRTLATGLRGAATPLRTLRTGASSAGRDLRRLGSDANRAASAQRSSARASRSAATDLRAMSRQLRTATTDLASLARAARNADGRLAGIGRRGTRSLHDTESATRRLRSELAGLTGLLAGGGLVLGLHELIENGNEYQRGMATFGAVTGATASQMQRASSTAKALGADMELPTATAGGAAEAMVELAKAGFRTDQAISATRASLQLSAAANVNAADSAKYLGDMMDQFALGADQAGRAADILAATANAASGDIIDIYYSMKYAGPVAHGLGVSMEEAAAAVGMLGKAGILGQTAGTTLRGIFTNLANPTKKMTEGLREMGIEAWDTEGRFKGLRYVIDKLSHAQHEMSQQDFTAAAAKAFGKPALSGAIALAHQGVVSFDSLNQAVNENGAAATIAAAKNQGLAGAMVLLKKQTRQTGLEIYEGLAPGLEWLTRGLTSGLASATPYITGAIGYARDLTTLFGPDLAAQAREGLGGLVDEAKGLLEPLKELGETALADGLHVLISAGQALMTVLDNLAQGVTPIGEALADLGSDTDGAANSLDVIVLVLDAAAAAVEALSTVLVPIGQVVGGLVSVFGALPGPVQTALFGLLLYRRVGPIMSGLASTISGRVTGAVSSLNSQMAVQRSLATASGQSITRYGAAFAVLQTRVPIIGQMASSFRTASSAGSGFTGTLNGITRAAGTGLRGAMTGLMGAMGGPWGLALAGVTVGLGLLAAQQQKAAQAAAEHQERIADLTRALRDSGGVIDENVRAAAAQTLLDYKLHDSKTKLVDVLEESGVSMRTLTDAYLGQGTSLAALEKKYRDLAEANKEYVDYAAGKASKLEYTDTGERYKKAADALKSMRGEMEQGVKDAKRLAEAQNPSGRALSAYDKLKVAVGALADRTADADQRTRALKDALDLLSGGSVSLQAAQARLNEAVLNASEAVDDQIKKSGDYGKKLVGLNGTLNTTSRNGQQLFNSLNNISDAAASSAIASFDFAQKQGKDLPQSLQAARTEMDKARKSALDLLAQYGVTGAQAQQVADQMGLIPGQVSILLQTKGVDQTLAELLAVQAEFARVPDKRTITVDALGEQAKKELEDLGYAIELIPGTREYKITAPTQGARAELGLLVSALSSVPAGKDVKVDAKTAVAVGGLDSVIAKIKATPGAKSVTVKTLNKTAMDALNKVGFTTRTLPDGSVEVTAKTGTALSNIAAVQGARDRLSDKSITITTKHVSVFSNLGADPSSLADALRKQADNVRKQADGGIVDFYADGGMRKENHVAQIAKGGSWRVWGEDETHGEAYVPFAHSKRPRSRRITEEVVRRLGGDPSGIDWYADGGLSDFSYTPASYTTLSSIASESQNKKGNFSLDIFLKKLKASSKAMSRWRRDLSTVAARAGTDVAKALEEMGEDGVALTRKMATGSGKYVRQMTKELKALAEASKASLGDYTGQLKSAVKDQTAFQQNLAKLAASGYGDLAARLAEQGDQDAEDLAAQAVKSPKKAKAANDASKAAGKTLSDEQIATLVKIIGATKSKTTGIHAIADATGLDEDEIITVATKATAQIKKALGSRATRLLADLTKANKGLAYADGGIREGIYATSGGLVRFAEPSTQGEAYVPLALGKRRRATAVLGDVAGRFGYALTGLQDAAAGRVQVIVVQQAAPLIGNQTIQIDRPGATEQQIAAAVGYQLRRAQRGGVQHR</sequence>
<evidence type="ECO:0000313" key="4">
    <source>
        <dbReference type="EMBL" id="MCF1598299.1"/>
    </source>
</evidence>
<evidence type="ECO:0000313" key="5">
    <source>
        <dbReference type="Proteomes" id="UP001139384"/>
    </source>
</evidence>
<feature type="region of interest" description="Disordered" evidence="2">
    <location>
        <begin position="70"/>
        <end position="106"/>
    </location>
</feature>
<evidence type="ECO:0000256" key="1">
    <source>
        <dbReference type="ARBA" id="ARBA00022612"/>
    </source>
</evidence>
<reference evidence="4" key="1">
    <citation type="submission" date="2022-01" db="EMBL/GenBank/DDBJ databases">
        <title>Draft Genome Sequences of Seven Type Strains of the Genus Streptomyces.</title>
        <authorList>
            <person name="Aziz S."/>
            <person name="Coretto E."/>
            <person name="Chronakova A."/>
            <person name="Sproer C."/>
            <person name="Huber K."/>
            <person name="Nouioui I."/>
            <person name="Gross H."/>
        </authorList>
    </citation>
    <scope>NUCLEOTIDE SEQUENCE</scope>
    <source>
        <strain evidence="4">DSM 103493</strain>
    </source>
</reference>
<dbReference type="Proteomes" id="UP001139384">
    <property type="component" value="Unassembled WGS sequence"/>
</dbReference>
<keyword evidence="5" id="KW-1185">Reference proteome</keyword>
<feature type="compositionally biased region" description="Low complexity" evidence="2">
    <location>
        <begin position="87"/>
        <end position="106"/>
    </location>
</feature>
<comment type="caution">
    <text evidence="4">The sequence shown here is derived from an EMBL/GenBank/DDBJ whole genome shotgun (WGS) entry which is preliminary data.</text>
</comment>
<dbReference type="PANTHER" id="PTHR37813:SF1">
    <property type="entry name" value="FELS-2 PROPHAGE PROTEIN"/>
    <property type="match status" value="1"/>
</dbReference>
<proteinExistence type="predicted"/>
<accession>A0A9X1TPZ2</accession>
<dbReference type="PANTHER" id="PTHR37813">
    <property type="entry name" value="FELS-2 PROPHAGE PROTEIN"/>
    <property type="match status" value="1"/>
</dbReference>
<dbReference type="NCBIfam" id="TIGR01760">
    <property type="entry name" value="tape_meas_TP901"/>
    <property type="match status" value="1"/>
</dbReference>
<dbReference type="EMBL" id="JAKEIP010000203">
    <property type="protein sequence ID" value="MCF1598299.1"/>
    <property type="molecule type" value="Genomic_DNA"/>
</dbReference>
<organism evidence="4 5">
    <name type="scientific">Streptomyces muensis</name>
    <dbReference type="NCBI Taxonomy" id="1077944"/>
    <lineage>
        <taxon>Bacteria</taxon>
        <taxon>Bacillati</taxon>
        <taxon>Actinomycetota</taxon>
        <taxon>Actinomycetes</taxon>
        <taxon>Kitasatosporales</taxon>
        <taxon>Streptomycetaceae</taxon>
        <taxon>Streptomyces</taxon>
    </lineage>
</organism>
<dbReference type="Pfam" id="PF10145">
    <property type="entry name" value="PhageMin_Tail"/>
    <property type="match status" value="1"/>
</dbReference>
<evidence type="ECO:0000259" key="3">
    <source>
        <dbReference type="Pfam" id="PF10145"/>
    </source>
</evidence>